<dbReference type="EMBL" id="JAFIRA010000030">
    <property type="protein sequence ID" value="MCJ2543520.1"/>
    <property type="molecule type" value="Genomic_DNA"/>
</dbReference>
<gene>
    <name evidence="1" type="ORF">JX360_11465</name>
</gene>
<reference evidence="1" key="1">
    <citation type="submission" date="2021-02" db="EMBL/GenBank/DDBJ databases">
        <title>The CRISPR/cas machinery reduction and long-range gene transfer in the hot spring cyanobacterium Synechococcus.</title>
        <authorList>
            <person name="Dvorak P."/>
            <person name="Jahodarova E."/>
            <person name="Hasler P."/>
            <person name="Poulickova A."/>
        </authorList>
    </citation>
    <scope>NUCLEOTIDE SEQUENCE</scope>
    <source>
        <strain evidence="1">Rupite</strain>
    </source>
</reference>
<comment type="caution">
    <text evidence="1">The sequence shown here is derived from an EMBL/GenBank/DDBJ whole genome shotgun (WGS) entry which is preliminary data.</text>
</comment>
<sequence length="68" mass="7811">MESMQAIIDEVFQTRVLTHRQQRHLDILLMRQQYSSTELQKLKQLRQALAEGHVVSGSDSLVLMSESA</sequence>
<name>A0ABT0CDX0_THEVL</name>
<evidence type="ECO:0000313" key="2">
    <source>
        <dbReference type="Proteomes" id="UP000830835"/>
    </source>
</evidence>
<accession>A0ABT0CDX0</accession>
<organism evidence="1 2">
    <name type="scientific">Thermostichus vulcanus str. 'Rupite'</name>
    <dbReference type="NCBI Taxonomy" id="2813851"/>
    <lineage>
        <taxon>Bacteria</taxon>
        <taxon>Bacillati</taxon>
        <taxon>Cyanobacteriota</taxon>
        <taxon>Cyanophyceae</taxon>
        <taxon>Thermostichales</taxon>
        <taxon>Thermostichaceae</taxon>
        <taxon>Thermostichus</taxon>
    </lineage>
</organism>
<keyword evidence="2" id="KW-1185">Reference proteome</keyword>
<dbReference type="RefSeq" id="WP_244350954.1">
    <property type="nucleotide sequence ID" value="NZ_JAFIRA010000030.1"/>
</dbReference>
<evidence type="ECO:0000313" key="1">
    <source>
        <dbReference type="EMBL" id="MCJ2543520.1"/>
    </source>
</evidence>
<protein>
    <submittedName>
        <fullName evidence="1">Uncharacterized protein</fullName>
    </submittedName>
</protein>
<dbReference type="Proteomes" id="UP000830835">
    <property type="component" value="Unassembled WGS sequence"/>
</dbReference>
<proteinExistence type="predicted"/>